<evidence type="ECO:0000313" key="6">
    <source>
        <dbReference type="EMBL" id="MBJ3777652.1"/>
    </source>
</evidence>
<dbReference type="InterPro" id="IPR036259">
    <property type="entry name" value="MFS_trans_sf"/>
</dbReference>
<feature type="transmembrane region" description="Helical" evidence="4">
    <location>
        <begin position="156"/>
        <end position="176"/>
    </location>
</feature>
<dbReference type="SUPFAM" id="SSF103473">
    <property type="entry name" value="MFS general substrate transporter"/>
    <property type="match status" value="1"/>
</dbReference>
<dbReference type="AlphaFoldDB" id="A0A934IT04"/>
<dbReference type="CDD" id="cd17477">
    <property type="entry name" value="MFS_YcaD_like"/>
    <property type="match status" value="1"/>
</dbReference>
<dbReference type="Pfam" id="PF07690">
    <property type="entry name" value="MFS_1"/>
    <property type="match status" value="1"/>
</dbReference>
<feature type="transmembrane region" description="Helical" evidence="4">
    <location>
        <begin position="353"/>
        <end position="373"/>
    </location>
</feature>
<dbReference type="InterPro" id="IPR020846">
    <property type="entry name" value="MFS_dom"/>
</dbReference>
<keyword evidence="7" id="KW-1185">Reference proteome</keyword>
<feature type="transmembrane region" description="Helical" evidence="4">
    <location>
        <begin position="128"/>
        <end position="150"/>
    </location>
</feature>
<gene>
    <name evidence="6" type="ORF">JCR33_18245</name>
</gene>
<feature type="transmembrane region" description="Helical" evidence="4">
    <location>
        <begin position="197"/>
        <end position="219"/>
    </location>
</feature>
<dbReference type="GO" id="GO:0005886">
    <property type="term" value="C:plasma membrane"/>
    <property type="evidence" value="ECO:0007669"/>
    <property type="project" value="TreeGrafter"/>
</dbReference>
<evidence type="ECO:0000256" key="3">
    <source>
        <dbReference type="ARBA" id="ARBA00023136"/>
    </source>
</evidence>
<organism evidence="6 7">
    <name type="scientific">Acuticoccus mangrovi</name>
    <dbReference type="NCBI Taxonomy" id="2796142"/>
    <lineage>
        <taxon>Bacteria</taxon>
        <taxon>Pseudomonadati</taxon>
        <taxon>Pseudomonadota</taxon>
        <taxon>Alphaproteobacteria</taxon>
        <taxon>Hyphomicrobiales</taxon>
        <taxon>Amorphaceae</taxon>
        <taxon>Acuticoccus</taxon>
    </lineage>
</organism>
<proteinExistence type="predicted"/>
<keyword evidence="2 4" id="KW-1133">Transmembrane helix</keyword>
<evidence type="ECO:0000256" key="2">
    <source>
        <dbReference type="ARBA" id="ARBA00022989"/>
    </source>
</evidence>
<feature type="domain" description="Major facilitator superfamily (MFS) profile" evidence="5">
    <location>
        <begin position="1"/>
        <end position="379"/>
    </location>
</feature>
<dbReference type="Gene3D" id="1.20.1250.20">
    <property type="entry name" value="MFS general substrate transporter like domains"/>
    <property type="match status" value="2"/>
</dbReference>
<sequence length="379" mass="39192">MDVAALAAVISGITGVGLSLSLSLPLLSIVLEDRGVAPSLIGLNTAVGGVSALTVLPFVAVIAKRFGTARVIITCFLTVAVTLMGFYYVHSYALWFPLRFVFTAAMTLIFALTEFWINSLAPPARRGLVLGIYATFLSIGISVGPVILALVGTQGVLPFLIGSLALVSAAAPVIIVRTREPALPDHGERNLLRFVRMAPLALFAVLVFGAVESGGTAILPLYGTAIGLTGGHAVVLVSAIAAGNVLSQIPIGYLADRVSRRLLLVASAAIGAAGALMMPLVADIYWLLLALLFITGGIVAGLYTIGLTHLGARYTGAELASANAAFVMMYSIGMLIGPLALGSGLDFFPPHGFPIAIALIFGAYVAMACVRISRSGLET</sequence>
<feature type="transmembrane region" description="Helical" evidence="4">
    <location>
        <begin position="225"/>
        <end position="246"/>
    </location>
</feature>
<dbReference type="InterPro" id="IPR047200">
    <property type="entry name" value="MFS_YcaD-like"/>
</dbReference>
<dbReference type="GO" id="GO:0022857">
    <property type="term" value="F:transmembrane transporter activity"/>
    <property type="evidence" value="ECO:0007669"/>
    <property type="project" value="InterPro"/>
</dbReference>
<reference evidence="6" key="1">
    <citation type="submission" date="2020-12" db="EMBL/GenBank/DDBJ databases">
        <title>Bacterial taxonomy.</title>
        <authorList>
            <person name="Pan X."/>
        </authorList>
    </citation>
    <scope>NUCLEOTIDE SEQUENCE</scope>
    <source>
        <strain evidence="6">B2012</strain>
    </source>
</reference>
<dbReference type="RefSeq" id="WP_198883555.1">
    <property type="nucleotide sequence ID" value="NZ_JAEKJA010000018.1"/>
</dbReference>
<dbReference type="PANTHER" id="PTHR23521">
    <property type="entry name" value="TRANSPORTER MFS SUPERFAMILY"/>
    <property type="match status" value="1"/>
</dbReference>
<dbReference type="Proteomes" id="UP000609531">
    <property type="component" value="Unassembled WGS sequence"/>
</dbReference>
<comment type="caution">
    <text evidence="6">The sequence shown here is derived from an EMBL/GenBank/DDBJ whole genome shotgun (WGS) entry which is preliminary data.</text>
</comment>
<feature type="transmembrane region" description="Helical" evidence="4">
    <location>
        <begin position="258"/>
        <end position="278"/>
    </location>
</feature>
<dbReference type="PANTHER" id="PTHR23521:SF3">
    <property type="entry name" value="MFS TRANSPORTER"/>
    <property type="match status" value="1"/>
</dbReference>
<dbReference type="EMBL" id="JAEKJA010000018">
    <property type="protein sequence ID" value="MBJ3777652.1"/>
    <property type="molecule type" value="Genomic_DNA"/>
</dbReference>
<feature type="transmembrane region" description="Helical" evidence="4">
    <location>
        <begin position="284"/>
        <end position="307"/>
    </location>
</feature>
<evidence type="ECO:0000313" key="7">
    <source>
        <dbReference type="Proteomes" id="UP000609531"/>
    </source>
</evidence>
<evidence type="ECO:0000259" key="5">
    <source>
        <dbReference type="PROSITE" id="PS50850"/>
    </source>
</evidence>
<accession>A0A934IT04</accession>
<name>A0A934IT04_9HYPH</name>
<protein>
    <submittedName>
        <fullName evidence="6">MFS transporter</fullName>
    </submittedName>
</protein>
<feature type="transmembrane region" description="Helical" evidence="4">
    <location>
        <begin position="319"/>
        <end position="341"/>
    </location>
</feature>
<dbReference type="PROSITE" id="PS50850">
    <property type="entry name" value="MFS"/>
    <property type="match status" value="1"/>
</dbReference>
<evidence type="ECO:0000256" key="1">
    <source>
        <dbReference type="ARBA" id="ARBA00022692"/>
    </source>
</evidence>
<feature type="transmembrane region" description="Helical" evidence="4">
    <location>
        <begin position="71"/>
        <end position="90"/>
    </location>
</feature>
<feature type="transmembrane region" description="Helical" evidence="4">
    <location>
        <begin position="96"/>
        <end position="116"/>
    </location>
</feature>
<dbReference type="InterPro" id="IPR011701">
    <property type="entry name" value="MFS"/>
</dbReference>
<keyword evidence="3 4" id="KW-0472">Membrane</keyword>
<evidence type="ECO:0000256" key="4">
    <source>
        <dbReference type="SAM" id="Phobius"/>
    </source>
</evidence>
<feature type="transmembrane region" description="Helical" evidence="4">
    <location>
        <begin position="37"/>
        <end position="59"/>
    </location>
</feature>
<keyword evidence="1 4" id="KW-0812">Transmembrane</keyword>